<feature type="domain" description="CobE/GbiG C-terminal" evidence="1">
    <location>
        <begin position="193"/>
        <end position="320"/>
    </location>
</feature>
<feature type="domain" description="Cobalamin synthesis G N-terminal" evidence="2">
    <location>
        <begin position="37"/>
        <end position="109"/>
    </location>
</feature>
<dbReference type="InterPro" id="IPR021744">
    <property type="entry name" value="CbiG_N"/>
</dbReference>
<dbReference type="SUPFAM" id="SSF53790">
    <property type="entry name" value="Tetrapyrrole methylase"/>
    <property type="match status" value="1"/>
</dbReference>
<dbReference type="InterPro" id="IPR035996">
    <property type="entry name" value="4pyrrol_Methylase_sf"/>
</dbReference>
<dbReference type="InterPro" id="IPR014777">
    <property type="entry name" value="4pyrrole_Mease_sub1"/>
</dbReference>
<dbReference type="InterPro" id="IPR038029">
    <property type="entry name" value="GbiG_N_sf"/>
</dbReference>
<gene>
    <name evidence="3" type="ORF">ACFPFM_02440</name>
</gene>
<dbReference type="SUPFAM" id="SSF159672">
    <property type="entry name" value="CbiG N-terminal domain-like"/>
    <property type="match status" value="1"/>
</dbReference>
<dbReference type="InterPro" id="IPR002750">
    <property type="entry name" value="CobE/GbiG_C"/>
</dbReference>
<protein>
    <submittedName>
        <fullName evidence="3">Cobalamin biosynthesis protein</fullName>
    </submittedName>
</protein>
<dbReference type="PANTHER" id="PTHR47036:SF1">
    <property type="entry name" value="COBALT-FACTOR III C(17)-METHYLTRANSFERASE-RELATED"/>
    <property type="match status" value="1"/>
</dbReference>
<comment type="caution">
    <text evidence="3">The sequence shown here is derived from an EMBL/GenBank/DDBJ whole genome shotgun (WGS) entry which is preliminary data.</text>
</comment>
<dbReference type="Gene3D" id="3.30.420.180">
    <property type="entry name" value="CobE/GbiG C-terminal domain"/>
    <property type="match status" value="1"/>
</dbReference>
<proteinExistence type="predicted"/>
<evidence type="ECO:0000313" key="4">
    <source>
        <dbReference type="Proteomes" id="UP001595833"/>
    </source>
</evidence>
<evidence type="ECO:0000259" key="1">
    <source>
        <dbReference type="Pfam" id="PF01890"/>
    </source>
</evidence>
<dbReference type="RefSeq" id="WP_344035113.1">
    <property type="nucleotide sequence ID" value="NZ_BAAAKE010000002.1"/>
</dbReference>
<dbReference type="Gene3D" id="3.40.50.11220">
    <property type="match status" value="1"/>
</dbReference>
<dbReference type="InterPro" id="IPR051810">
    <property type="entry name" value="Precorrin_MeTrfase"/>
</dbReference>
<name>A0ABV9XQF1_9PSEU</name>
<dbReference type="PANTHER" id="PTHR47036">
    <property type="entry name" value="COBALT-FACTOR III C(17)-METHYLTRANSFERASE-RELATED"/>
    <property type="match status" value="1"/>
</dbReference>
<organism evidence="3 4">
    <name type="scientific">Saccharothrix xinjiangensis</name>
    <dbReference type="NCBI Taxonomy" id="204798"/>
    <lineage>
        <taxon>Bacteria</taxon>
        <taxon>Bacillati</taxon>
        <taxon>Actinomycetota</taxon>
        <taxon>Actinomycetes</taxon>
        <taxon>Pseudonocardiales</taxon>
        <taxon>Pseudonocardiaceae</taxon>
        <taxon>Saccharothrix</taxon>
    </lineage>
</organism>
<dbReference type="Gene3D" id="3.40.1010.10">
    <property type="entry name" value="Cobalt-precorrin-4 Transmethylase, Domain 1"/>
    <property type="match status" value="1"/>
</dbReference>
<evidence type="ECO:0000259" key="2">
    <source>
        <dbReference type="Pfam" id="PF11760"/>
    </source>
</evidence>
<dbReference type="Pfam" id="PF11760">
    <property type="entry name" value="CbiG_N"/>
    <property type="match status" value="1"/>
</dbReference>
<sequence length="419" mass="42628">MIGVFASGERGRRAAVELAGFLGPDAVVPDGPVGPAVRRLWPLLGSAVFFLGTGAVVRLVAPLVRDERSDPGVVCVDGGFAVALLGGADALAERVADVLDLQAVVTSATADSPLDELVELLDATVEGDVAGCGEAIRRGEPVLLTNPLGFPLPAMPDNVLASGHDAAWTVLVDDRVPKGPPKERVVRVVPRTLVVGVGSSTGVPASAVSAALARLQDEGGLDLRAIRAFATLDRKVAEQGIADALEDWGFWHDSTTAPLLTYPGEELAVIPVPNPAELAIGIPSVAEAAALRGAVELSGGGRVEIAAEKAKGAGVTVAAARVLPRGRLALVGLGPGGADERTPRAEAELRRASVVVGSEECVAQVRHLLRPGTRVRVDGAVRLAEAGAAVAFVDAGAGPVVTGPVRADVVRVTGVTGQL</sequence>
<dbReference type="InterPro" id="IPR036518">
    <property type="entry name" value="CobE/GbiG_C_sf"/>
</dbReference>
<dbReference type="SUPFAM" id="SSF159664">
    <property type="entry name" value="CobE/GbiG C-terminal domain-like"/>
    <property type="match status" value="1"/>
</dbReference>
<dbReference type="Proteomes" id="UP001595833">
    <property type="component" value="Unassembled WGS sequence"/>
</dbReference>
<dbReference type="EMBL" id="JBHSJB010000003">
    <property type="protein sequence ID" value="MFC5052610.1"/>
    <property type="molecule type" value="Genomic_DNA"/>
</dbReference>
<evidence type="ECO:0000313" key="3">
    <source>
        <dbReference type="EMBL" id="MFC5052610.1"/>
    </source>
</evidence>
<dbReference type="Pfam" id="PF01890">
    <property type="entry name" value="CbiG_C"/>
    <property type="match status" value="1"/>
</dbReference>
<accession>A0ABV9XQF1</accession>
<reference evidence="4" key="1">
    <citation type="journal article" date="2019" name="Int. J. Syst. Evol. Microbiol.">
        <title>The Global Catalogue of Microorganisms (GCM) 10K type strain sequencing project: providing services to taxonomists for standard genome sequencing and annotation.</title>
        <authorList>
            <consortium name="The Broad Institute Genomics Platform"/>
            <consortium name="The Broad Institute Genome Sequencing Center for Infectious Disease"/>
            <person name="Wu L."/>
            <person name="Ma J."/>
        </authorList>
    </citation>
    <scope>NUCLEOTIDE SEQUENCE [LARGE SCALE GENOMIC DNA]</scope>
    <source>
        <strain evidence="4">KCTC 12848</strain>
    </source>
</reference>
<keyword evidence="4" id="KW-1185">Reference proteome</keyword>